<dbReference type="AlphaFoldDB" id="A0A1I6ZN59"/>
<evidence type="ECO:0000313" key="1">
    <source>
        <dbReference type="EMBL" id="SFT64143.1"/>
    </source>
</evidence>
<dbReference type="EMBL" id="FPAU01000001">
    <property type="protein sequence ID" value="SFT64143.1"/>
    <property type="molecule type" value="Genomic_DNA"/>
</dbReference>
<sequence length="84" mass="9717">MPSPDVRQDQRNLVQLTESPWRNFLFSTQPGSITPLTFRIAEALQRCQLPEYAARLKPVIPDYDWNIVGIRSTVSPQEGEDMHY</sequence>
<dbReference type="Proteomes" id="UP000199187">
    <property type="component" value="Unassembled WGS sequence"/>
</dbReference>
<accession>A0A1I6ZN59</accession>
<protein>
    <submittedName>
        <fullName evidence="1">Uncharacterized protein</fullName>
    </submittedName>
</protein>
<keyword evidence="2" id="KW-1185">Reference proteome</keyword>
<proteinExistence type="predicted"/>
<organism evidence="1 2">
    <name type="scientific">Kosakonia arachidis</name>
    <dbReference type="NCBI Taxonomy" id="551989"/>
    <lineage>
        <taxon>Bacteria</taxon>
        <taxon>Pseudomonadati</taxon>
        <taxon>Pseudomonadota</taxon>
        <taxon>Gammaproteobacteria</taxon>
        <taxon>Enterobacterales</taxon>
        <taxon>Enterobacteriaceae</taxon>
        <taxon>Kosakonia</taxon>
    </lineage>
</organism>
<evidence type="ECO:0000313" key="2">
    <source>
        <dbReference type="Proteomes" id="UP000199187"/>
    </source>
</evidence>
<reference evidence="2" key="1">
    <citation type="submission" date="2016-10" db="EMBL/GenBank/DDBJ databases">
        <authorList>
            <person name="Varghese N."/>
            <person name="Submissions S."/>
        </authorList>
    </citation>
    <scope>NUCLEOTIDE SEQUENCE [LARGE SCALE GENOMIC DNA]</scope>
    <source>
        <strain evidence="2">Ah-143</strain>
    </source>
</reference>
<name>A0A1I6ZN59_9ENTR</name>
<gene>
    <name evidence="1" type="ORF">SAMN05192562_1011267</name>
</gene>